<gene>
    <name evidence="2" type="ORF">E5J99_20385</name>
</gene>
<dbReference type="OrthoDB" id="884544at2"/>
<dbReference type="Proteomes" id="UP000297739">
    <property type="component" value="Unassembled WGS sequence"/>
</dbReference>
<proteinExistence type="predicted"/>
<protein>
    <submittedName>
        <fullName evidence="2">Uncharacterized protein</fullName>
    </submittedName>
</protein>
<evidence type="ECO:0000313" key="2">
    <source>
        <dbReference type="EMBL" id="TGE12248.1"/>
    </source>
</evidence>
<organism evidence="2 3">
    <name type="scientific">Hymenobacter elongatus</name>
    <dbReference type="NCBI Taxonomy" id="877208"/>
    <lineage>
        <taxon>Bacteria</taxon>
        <taxon>Pseudomonadati</taxon>
        <taxon>Bacteroidota</taxon>
        <taxon>Cytophagia</taxon>
        <taxon>Cytophagales</taxon>
        <taxon>Hymenobacteraceae</taxon>
        <taxon>Hymenobacter</taxon>
    </lineage>
</organism>
<accession>A0A4Z0PEC1</accession>
<feature type="region of interest" description="Disordered" evidence="1">
    <location>
        <begin position="116"/>
        <end position="139"/>
    </location>
</feature>
<keyword evidence="3" id="KW-1185">Reference proteome</keyword>
<name>A0A4Z0PEC1_9BACT</name>
<evidence type="ECO:0000313" key="3">
    <source>
        <dbReference type="Proteomes" id="UP000297739"/>
    </source>
</evidence>
<evidence type="ECO:0000256" key="1">
    <source>
        <dbReference type="SAM" id="MobiDB-lite"/>
    </source>
</evidence>
<dbReference type="AlphaFoldDB" id="A0A4Z0PEC1"/>
<reference evidence="2 3" key="1">
    <citation type="submission" date="2019-04" db="EMBL/GenBank/DDBJ databases">
        <authorList>
            <person name="Feng G."/>
            <person name="Zhang J."/>
            <person name="Zhu H."/>
        </authorList>
    </citation>
    <scope>NUCLEOTIDE SEQUENCE [LARGE SCALE GENOMIC DNA]</scope>
    <source>
        <strain evidence="2 3">JCM 17223</strain>
    </source>
</reference>
<feature type="region of interest" description="Disordered" evidence="1">
    <location>
        <begin position="70"/>
        <end position="97"/>
    </location>
</feature>
<sequence>MAIDVTLLLTRAQCDAVTTELDKRLRRLDNREQNFDYQDEISTERASELNAELIGLNNRITNLDTYLPTLAEGSKEHERSTDERRKADDRRGDIGAMLGKRGGVKAVLGQSALKETLSRSTSLEDDKTTVATHRASLAA</sequence>
<dbReference type="RefSeq" id="WP_135499653.1">
    <property type="nucleotide sequence ID" value="NZ_SRLD01000073.1"/>
</dbReference>
<comment type="caution">
    <text evidence="2">The sequence shown here is derived from an EMBL/GenBank/DDBJ whole genome shotgun (WGS) entry which is preliminary data.</text>
</comment>
<dbReference type="EMBL" id="SRLD01000073">
    <property type="protein sequence ID" value="TGE12248.1"/>
    <property type="molecule type" value="Genomic_DNA"/>
</dbReference>
<feature type="compositionally biased region" description="Basic and acidic residues" evidence="1">
    <location>
        <begin position="73"/>
        <end position="93"/>
    </location>
</feature>